<evidence type="ECO:0000256" key="1">
    <source>
        <dbReference type="SAM" id="MobiDB-lite"/>
    </source>
</evidence>
<evidence type="ECO:0000313" key="4">
    <source>
        <dbReference type="Proteomes" id="UP001141183"/>
    </source>
</evidence>
<comment type="caution">
    <text evidence="3">The sequence shown here is derived from an EMBL/GenBank/DDBJ whole genome shotgun (WGS) entry which is preliminary data.</text>
</comment>
<organism evidence="3 4">
    <name type="scientific">Clostridium tertium</name>
    <dbReference type="NCBI Taxonomy" id="1559"/>
    <lineage>
        <taxon>Bacteria</taxon>
        <taxon>Bacillati</taxon>
        <taxon>Bacillota</taxon>
        <taxon>Clostridia</taxon>
        <taxon>Eubacteriales</taxon>
        <taxon>Clostridiaceae</taxon>
        <taxon>Clostridium</taxon>
    </lineage>
</organism>
<feature type="transmembrane region" description="Helical" evidence="2">
    <location>
        <begin position="12"/>
        <end position="30"/>
    </location>
</feature>
<sequence length="190" mass="21176">MKIRNLFLKNKGTIISLIIALGIGFVSGIGNMSQEEYNGVIDQKKKLDSEIVLLDKQLSDVQNSVDTLQEKKEEAEKIAKEEASRKAKEDAEKKAQEERERIAREEAERLAKEEAERAAQNQQSSISYEVSGNNNSVVSETPIGEMVWLSATGAKYNRINNCGNMNPNKARQVTRDSAISSGFEACKKCY</sequence>
<keyword evidence="2" id="KW-0472">Membrane</keyword>
<evidence type="ECO:0000313" key="3">
    <source>
        <dbReference type="EMBL" id="MDC4241629.1"/>
    </source>
</evidence>
<keyword evidence="4" id="KW-1185">Reference proteome</keyword>
<feature type="region of interest" description="Disordered" evidence="1">
    <location>
        <begin position="71"/>
        <end position="103"/>
    </location>
</feature>
<keyword evidence="2" id="KW-0812">Transmembrane</keyword>
<name>A0A9X4B168_9CLOT</name>
<reference evidence="3" key="1">
    <citation type="submission" date="2022-05" db="EMBL/GenBank/DDBJ databases">
        <title>Draft genome sequence of Clostridium tertium strain CP3 isolated from Peru.</title>
        <authorList>
            <person name="Hurtado R."/>
            <person name="Lima L."/>
            <person name="Sousa T."/>
            <person name="Jaiswal A.K."/>
            <person name="Tiwari S."/>
            <person name="Maturrano L."/>
            <person name="Brenig B."/>
            <person name="Azevedo V."/>
        </authorList>
    </citation>
    <scope>NUCLEOTIDE SEQUENCE</scope>
    <source>
        <strain evidence="3">CP3</strain>
    </source>
</reference>
<dbReference type="AlphaFoldDB" id="A0A9X4B168"/>
<proteinExistence type="predicted"/>
<dbReference type="RefSeq" id="WP_272470582.1">
    <property type="nucleotide sequence ID" value="NZ_JAMRYU010000017.1"/>
</dbReference>
<evidence type="ECO:0000256" key="2">
    <source>
        <dbReference type="SAM" id="Phobius"/>
    </source>
</evidence>
<dbReference type="Proteomes" id="UP001141183">
    <property type="component" value="Unassembled WGS sequence"/>
</dbReference>
<accession>A0A9X4B168</accession>
<keyword evidence="2" id="KW-1133">Transmembrane helix</keyword>
<protein>
    <submittedName>
        <fullName evidence="3">Uncharacterized protein</fullName>
    </submittedName>
</protein>
<gene>
    <name evidence="3" type="ORF">NE398_15945</name>
</gene>
<dbReference type="EMBL" id="JAMRYU010000017">
    <property type="protein sequence ID" value="MDC4241629.1"/>
    <property type="molecule type" value="Genomic_DNA"/>
</dbReference>